<gene>
    <name evidence="8" type="ORF">SELMODRAFT_18561</name>
</gene>
<dbReference type="PANTHER" id="PTHR47944">
    <property type="entry name" value="CYTOCHROME P450 98A9"/>
    <property type="match status" value="1"/>
</dbReference>
<dbReference type="GO" id="GO:0005506">
    <property type="term" value="F:iron ion binding"/>
    <property type="evidence" value="ECO:0007669"/>
    <property type="project" value="InterPro"/>
</dbReference>
<dbReference type="HOGENOM" id="CLU_001570_29_6_1"/>
<dbReference type="Pfam" id="PF00067">
    <property type="entry name" value="p450"/>
    <property type="match status" value="1"/>
</dbReference>
<keyword evidence="5 6" id="KW-0408">Iron</keyword>
<evidence type="ECO:0000256" key="3">
    <source>
        <dbReference type="ARBA" id="ARBA00022723"/>
    </source>
</evidence>
<dbReference type="GO" id="GO:0020037">
    <property type="term" value="F:heme binding"/>
    <property type="evidence" value="ECO:0007669"/>
    <property type="project" value="InterPro"/>
</dbReference>
<keyword evidence="9" id="KW-1185">Reference proteome</keyword>
<dbReference type="EMBL" id="GL377616">
    <property type="protein sequence ID" value="EFJ17106.1"/>
    <property type="molecule type" value="Genomic_DNA"/>
</dbReference>
<dbReference type="InterPro" id="IPR017972">
    <property type="entry name" value="Cyt_P450_CS"/>
</dbReference>
<evidence type="ECO:0000313" key="9">
    <source>
        <dbReference type="Proteomes" id="UP000001514"/>
    </source>
</evidence>
<feature type="non-terminal residue" evidence="8">
    <location>
        <position position="85"/>
    </location>
</feature>
<evidence type="ECO:0000256" key="7">
    <source>
        <dbReference type="RuleBase" id="RU000461"/>
    </source>
</evidence>
<organism evidence="9">
    <name type="scientific">Selaginella moellendorffii</name>
    <name type="common">Spikemoss</name>
    <dbReference type="NCBI Taxonomy" id="88036"/>
    <lineage>
        <taxon>Eukaryota</taxon>
        <taxon>Viridiplantae</taxon>
        <taxon>Streptophyta</taxon>
        <taxon>Embryophyta</taxon>
        <taxon>Tracheophyta</taxon>
        <taxon>Lycopodiopsida</taxon>
        <taxon>Selaginellales</taxon>
        <taxon>Selaginellaceae</taxon>
        <taxon>Selaginella</taxon>
    </lineage>
</organism>
<evidence type="ECO:0008006" key="10">
    <source>
        <dbReference type="Google" id="ProtNLM"/>
    </source>
</evidence>
<dbReference type="PRINTS" id="PR00463">
    <property type="entry name" value="EP450I"/>
</dbReference>
<dbReference type="eggNOG" id="KOG0156">
    <property type="taxonomic scope" value="Eukaryota"/>
</dbReference>
<dbReference type="InParanoid" id="D8SF81"/>
<dbReference type="KEGG" id="smo:SELMODRAFT_18561"/>
<dbReference type="InterPro" id="IPR002401">
    <property type="entry name" value="Cyt_P450_E_grp-I"/>
</dbReference>
<dbReference type="Gene3D" id="1.10.630.10">
    <property type="entry name" value="Cytochrome P450"/>
    <property type="match status" value="1"/>
</dbReference>
<evidence type="ECO:0000256" key="6">
    <source>
        <dbReference type="PIRSR" id="PIRSR602401-1"/>
    </source>
</evidence>
<evidence type="ECO:0000313" key="8">
    <source>
        <dbReference type="EMBL" id="EFJ17106.1"/>
    </source>
</evidence>
<keyword evidence="4 7" id="KW-0560">Oxidoreductase</keyword>
<protein>
    <recommendedName>
        <fullName evidence="10">Cytochrome P450</fullName>
    </recommendedName>
</protein>
<dbReference type="GO" id="GO:0016705">
    <property type="term" value="F:oxidoreductase activity, acting on paired donors, with incorporation or reduction of molecular oxygen"/>
    <property type="evidence" value="ECO:0007669"/>
    <property type="project" value="InterPro"/>
</dbReference>
<keyword evidence="7" id="KW-0503">Monooxygenase</keyword>
<comment type="cofactor">
    <cofactor evidence="6">
        <name>heme</name>
        <dbReference type="ChEBI" id="CHEBI:30413"/>
    </cofactor>
</comment>
<accession>D8SF81</accession>
<proteinExistence type="inferred from homology"/>
<dbReference type="InterPro" id="IPR001128">
    <property type="entry name" value="Cyt_P450"/>
</dbReference>
<feature type="binding site" description="axial binding residue" evidence="6">
    <location>
        <position position="62"/>
    </location>
    <ligand>
        <name>heme</name>
        <dbReference type="ChEBI" id="CHEBI:30413"/>
    </ligand>
    <ligandPart>
        <name>Fe</name>
        <dbReference type="ChEBI" id="CHEBI:18248"/>
    </ligandPart>
</feature>
<keyword evidence="2 6" id="KW-0349">Heme</keyword>
<dbReference type="GO" id="GO:0004497">
    <property type="term" value="F:monooxygenase activity"/>
    <property type="evidence" value="ECO:0007669"/>
    <property type="project" value="UniProtKB-KW"/>
</dbReference>
<dbReference type="PANTHER" id="PTHR47944:SF4">
    <property type="entry name" value="OS09G0441700 PROTEIN"/>
    <property type="match status" value="1"/>
</dbReference>
<comment type="similarity">
    <text evidence="1 7">Belongs to the cytochrome P450 family.</text>
</comment>
<dbReference type="OMA" id="FANCYTI"/>
<evidence type="ECO:0000256" key="1">
    <source>
        <dbReference type="ARBA" id="ARBA00010617"/>
    </source>
</evidence>
<name>D8SF81_SELML</name>
<dbReference type="Gramene" id="EFJ17106">
    <property type="protein sequence ID" value="EFJ17106"/>
    <property type="gene ID" value="SELMODRAFT_18561"/>
</dbReference>
<feature type="non-terminal residue" evidence="8">
    <location>
        <position position="1"/>
    </location>
</feature>
<sequence>SAKACKVAGYNIPKGTSTFANCYTIGRDPTVWEDALRFKTERFLGNLIDIKRQDFGLGQRMCLGMSLGLKTAQLLLFNLIHAFDW</sequence>
<dbReference type="Proteomes" id="UP000001514">
    <property type="component" value="Unassembled WGS sequence"/>
</dbReference>
<dbReference type="GO" id="GO:0044550">
    <property type="term" value="P:secondary metabolite biosynthetic process"/>
    <property type="evidence" value="ECO:0007669"/>
    <property type="project" value="UniProtKB-ARBA"/>
</dbReference>
<dbReference type="InterPro" id="IPR036396">
    <property type="entry name" value="Cyt_P450_sf"/>
</dbReference>
<keyword evidence="3 6" id="KW-0479">Metal-binding</keyword>
<dbReference type="PROSITE" id="PS00086">
    <property type="entry name" value="CYTOCHROME_P450"/>
    <property type="match status" value="1"/>
</dbReference>
<reference evidence="8 9" key="1">
    <citation type="journal article" date="2011" name="Science">
        <title>The Selaginella genome identifies genetic changes associated with the evolution of vascular plants.</title>
        <authorList>
            <person name="Banks J.A."/>
            <person name="Nishiyama T."/>
            <person name="Hasebe M."/>
            <person name="Bowman J.L."/>
            <person name="Gribskov M."/>
            <person name="dePamphilis C."/>
            <person name="Albert V.A."/>
            <person name="Aono N."/>
            <person name="Aoyama T."/>
            <person name="Ambrose B.A."/>
            <person name="Ashton N.W."/>
            <person name="Axtell M.J."/>
            <person name="Barker E."/>
            <person name="Barker M.S."/>
            <person name="Bennetzen J.L."/>
            <person name="Bonawitz N.D."/>
            <person name="Chapple C."/>
            <person name="Cheng C."/>
            <person name="Correa L.G."/>
            <person name="Dacre M."/>
            <person name="DeBarry J."/>
            <person name="Dreyer I."/>
            <person name="Elias M."/>
            <person name="Engstrom E.M."/>
            <person name="Estelle M."/>
            <person name="Feng L."/>
            <person name="Finet C."/>
            <person name="Floyd S.K."/>
            <person name="Frommer W.B."/>
            <person name="Fujita T."/>
            <person name="Gramzow L."/>
            <person name="Gutensohn M."/>
            <person name="Harholt J."/>
            <person name="Hattori M."/>
            <person name="Heyl A."/>
            <person name="Hirai T."/>
            <person name="Hiwatashi Y."/>
            <person name="Ishikawa M."/>
            <person name="Iwata M."/>
            <person name="Karol K.G."/>
            <person name="Koehler B."/>
            <person name="Kolukisaoglu U."/>
            <person name="Kubo M."/>
            <person name="Kurata T."/>
            <person name="Lalonde S."/>
            <person name="Li K."/>
            <person name="Li Y."/>
            <person name="Litt A."/>
            <person name="Lyons E."/>
            <person name="Manning G."/>
            <person name="Maruyama T."/>
            <person name="Michael T.P."/>
            <person name="Mikami K."/>
            <person name="Miyazaki S."/>
            <person name="Morinaga S."/>
            <person name="Murata T."/>
            <person name="Mueller-Roeber B."/>
            <person name="Nelson D.R."/>
            <person name="Obara M."/>
            <person name="Oguri Y."/>
            <person name="Olmstead R.G."/>
            <person name="Onodera N."/>
            <person name="Petersen B.L."/>
            <person name="Pils B."/>
            <person name="Prigge M."/>
            <person name="Rensing S.A."/>
            <person name="Riano-Pachon D.M."/>
            <person name="Roberts A.W."/>
            <person name="Sato Y."/>
            <person name="Scheller H.V."/>
            <person name="Schulz B."/>
            <person name="Schulz C."/>
            <person name="Shakirov E.V."/>
            <person name="Shibagaki N."/>
            <person name="Shinohara N."/>
            <person name="Shippen D.E."/>
            <person name="Soerensen I."/>
            <person name="Sotooka R."/>
            <person name="Sugimoto N."/>
            <person name="Sugita M."/>
            <person name="Sumikawa N."/>
            <person name="Tanurdzic M."/>
            <person name="Theissen G."/>
            <person name="Ulvskov P."/>
            <person name="Wakazuki S."/>
            <person name="Weng J.K."/>
            <person name="Willats W.W."/>
            <person name="Wipf D."/>
            <person name="Wolf P.G."/>
            <person name="Yang L."/>
            <person name="Zimmer A.D."/>
            <person name="Zhu Q."/>
            <person name="Mitros T."/>
            <person name="Hellsten U."/>
            <person name="Loque D."/>
            <person name="Otillar R."/>
            <person name="Salamov A."/>
            <person name="Schmutz J."/>
            <person name="Shapiro H."/>
            <person name="Lindquist E."/>
            <person name="Lucas S."/>
            <person name="Rokhsar D."/>
            <person name="Grigoriev I.V."/>
        </authorList>
    </citation>
    <scope>NUCLEOTIDE SEQUENCE [LARGE SCALE GENOMIC DNA]</scope>
</reference>
<dbReference type="SUPFAM" id="SSF48264">
    <property type="entry name" value="Cytochrome P450"/>
    <property type="match status" value="1"/>
</dbReference>
<evidence type="ECO:0000256" key="2">
    <source>
        <dbReference type="ARBA" id="ARBA00022617"/>
    </source>
</evidence>
<evidence type="ECO:0000256" key="5">
    <source>
        <dbReference type="ARBA" id="ARBA00023004"/>
    </source>
</evidence>
<dbReference type="AlphaFoldDB" id="D8SF81"/>
<evidence type="ECO:0000256" key="4">
    <source>
        <dbReference type="ARBA" id="ARBA00023002"/>
    </source>
</evidence>